<dbReference type="AlphaFoldDB" id="A0A4Q2FDA6"/>
<proteinExistence type="predicted"/>
<sequence>MCKQEVPKIFPITWVLPLQNILLFVCYNDIVKLKSIIYFAVDWTCLENSQKNLLGITEL</sequence>
<reference evidence="1 2" key="1">
    <citation type="submission" date="2018-05" db="EMBL/GenBank/DDBJ databases">
        <title>Streptococcus from otitis media.</title>
        <authorList>
            <person name="Wayes A.M."/>
            <person name="Jakubovics N.S."/>
        </authorList>
    </citation>
    <scope>NUCLEOTIDE SEQUENCE [LARGE SCALE GENOMIC DNA]</scope>
    <source>
        <strain evidence="1 2">NU43</strain>
    </source>
</reference>
<name>A0A4Q2FDA6_STROR</name>
<evidence type="ECO:0000313" key="2">
    <source>
        <dbReference type="Proteomes" id="UP000289485"/>
    </source>
</evidence>
<comment type="caution">
    <text evidence="1">The sequence shown here is derived from an EMBL/GenBank/DDBJ whole genome shotgun (WGS) entry which is preliminary data.</text>
</comment>
<gene>
    <name evidence="1" type="ORF">DF216_10860</name>
</gene>
<evidence type="ECO:0000313" key="1">
    <source>
        <dbReference type="EMBL" id="RXX16259.1"/>
    </source>
</evidence>
<dbReference type="Proteomes" id="UP000289485">
    <property type="component" value="Unassembled WGS sequence"/>
</dbReference>
<dbReference type="EMBL" id="QEWJ01000170">
    <property type="protein sequence ID" value="RXX16259.1"/>
    <property type="molecule type" value="Genomic_DNA"/>
</dbReference>
<organism evidence="1 2">
    <name type="scientific">Streptococcus oralis</name>
    <dbReference type="NCBI Taxonomy" id="1303"/>
    <lineage>
        <taxon>Bacteria</taxon>
        <taxon>Bacillati</taxon>
        <taxon>Bacillota</taxon>
        <taxon>Bacilli</taxon>
        <taxon>Lactobacillales</taxon>
        <taxon>Streptococcaceae</taxon>
        <taxon>Streptococcus</taxon>
    </lineage>
</organism>
<protein>
    <submittedName>
        <fullName evidence="1">Uncharacterized protein</fullName>
    </submittedName>
</protein>
<accession>A0A4Q2FDA6</accession>